<evidence type="ECO:0000313" key="6">
    <source>
        <dbReference type="EMBL" id="SDU23985.1"/>
    </source>
</evidence>
<dbReference type="AlphaFoldDB" id="A0A8B3Y3R1"/>
<dbReference type="GO" id="GO:0004106">
    <property type="term" value="F:chorismate mutase activity"/>
    <property type="evidence" value="ECO:0007669"/>
    <property type="project" value="UniProtKB-EC"/>
</dbReference>
<dbReference type="NCBIfam" id="TIGR01806">
    <property type="entry name" value="CM_mono2"/>
    <property type="match status" value="1"/>
</dbReference>
<evidence type="ECO:0000256" key="3">
    <source>
        <dbReference type="ARBA" id="ARBA00022729"/>
    </source>
</evidence>
<dbReference type="EMBL" id="LT629782">
    <property type="protein sequence ID" value="SDU23985.1"/>
    <property type="molecule type" value="Genomic_DNA"/>
</dbReference>
<dbReference type="InterPro" id="IPR051331">
    <property type="entry name" value="Chorismate_mutase-related"/>
</dbReference>
<keyword evidence="7" id="KW-1185">Reference proteome</keyword>
<dbReference type="Gene3D" id="1.20.59.10">
    <property type="entry name" value="Chorismate mutase"/>
    <property type="match status" value="1"/>
</dbReference>
<dbReference type="UniPathway" id="UPA00120">
    <property type="reaction ID" value="UER00203"/>
</dbReference>
<dbReference type="SUPFAM" id="SSF48600">
    <property type="entry name" value="Chorismate mutase II"/>
    <property type="match status" value="1"/>
</dbReference>
<proteinExistence type="predicted"/>
<accession>A0A8B3Y3R1</accession>
<evidence type="ECO:0000256" key="1">
    <source>
        <dbReference type="ARBA" id="ARBA00004817"/>
    </source>
</evidence>
<protein>
    <recommendedName>
        <fullName evidence="2">chorismate mutase</fullName>
        <ecNumber evidence="2">5.4.99.5</ecNumber>
    </recommendedName>
</protein>
<reference evidence="6 7" key="1">
    <citation type="submission" date="2016-10" db="EMBL/GenBank/DDBJ databases">
        <authorList>
            <person name="Varghese N."/>
            <person name="Submissions S."/>
        </authorList>
    </citation>
    <scope>NUCLEOTIDE SEQUENCE [LARGE SCALE GENOMIC DNA]</scope>
    <source>
        <strain evidence="6 7">BS2775</strain>
    </source>
</reference>
<dbReference type="GO" id="GO:0009697">
    <property type="term" value="P:salicylic acid biosynthetic process"/>
    <property type="evidence" value="ECO:0007669"/>
    <property type="project" value="TreeGrafter"/>
</dbReference>
<dbReference type="PROSITE" id="PS51168">
    <property type="entry name" value="CHORISMATE_MUT_2"/>
    <property type="match status" value="1"/>
</dbReference>
<dbReference type="NCBIfam" id="NF006741">
    <property type="entry name" value="PRK09269.1"/>
    <property type="match status" value="1"/>
</dbReference>
<dbReference type="Pfam" id="PF01817">
    <property type="entry name" value="CM_2"/>
    <property type="match status" value="1"/>
</dbReference>
<dbReference type="PANTHER" id="PTHR38041:SF2">
    <property type="entry name" value="SECRETED CHORISMATE MUTASE"/>
    <property type="match status" value="1"/>
</dbReference>
<comment type="pathway">
    <text evidence="1">Metabolic intermediate biosynthesis; prephenate biosynthesis; prephenate from chorismate: step 1/1.</text>
</comment>
<keyword evidence="4" id="KW-0413">Isomerase</keyword>
<dbReference type="Proteomes" id="UP000183653">
    <property type="component" value="Chromosome I"/>
</dbReference>
<dbReference type="PANTHER" id="PTHR38041">
    <property type="entry name" value="CHORISMATE MUTASE"/>
    <property type="match status" value="1"/>
</dbReference>
<dbReference type="InterPro" id="IPR036263">
    <property type="entry name" value="Chorismate_II_sf"/>
</dbReference>
<name>A0A8B3Y3R1_9PSED</name>
<dbReference type="InterPro" id="IPR036979">
    <property type="entry name" value="CM_dom_sf"/>
</dbReference>
<evidence type="ECO:0000259" key="5">
    <source>
        <dbReference type="PROSITE" id="PS51168"/>
    </source>
</evidence>
<dbReference type="SMART" id="SM00830">
    <property type="entry name" value="CM_2"/>
    <property type="match status" value="1"/>
</dbReference>
<keyword evidence="3" id="KW-0732">Signal</keyword>
<sequence length="211" mass="23798">MLAKNARTPHFFNIYALSLATFASKLAPTRISPLKRRFVFALLFVSASASAAPPTLEPLLNSIAERLEIADQVALSKWDSKKPVEDKKREQEVIASVVAQAQSYKLDPSAAEQFFSAQIEANKLVQYTHLSDWQFQGKAPDDPRPDLVKQIRPQLDELQKRLLQQLADFTPQRTDPQCPQWLAEAVHEPLNDPLRQLAMIRATAELCIRPT</sequence>
<feature type="domain" description="Chorismate mutase" evidence="5">
    <location>
        <begin position="36"/>
        <end position="130"/>
    </location>
</feature>
<evidence type="ECO:0000313" key="7">
    <source>
        <dbReference type="Proteomes" id="UP000183653"/>
    </source>
</evidence>
<dbReference type="EC" id="5.4.99.5" evidence="2"/>
<evidence type="ECO:0000256" key="2">
    <source>
        <dbReference type="ARBA" id="ARBA00012404"/>
    </source>
</evidence>
<dbReference type="InterPro" id="IPR002701">
    <property type="entry name" value="CM_II_prokaryot"/>
</dbReference>
<organism evidence="6 7">
    <name type="scientific">Pseudomonas orientalis</name>
    <dbReference type="NCBI Taxonomy" id="76758"/>
    <lineage>
        <taxon>Bacteria</taxon>
        <taxon>Pseudomonadati</taxon>
        <taxon>Pseudomonadota</taxon>
        <taxon>Gammaproteobacteria</taxon>
        <taxon>Pseudomonadales</taxon>
        <taxon>Pseudomonadaceae</taxon>
        <taxon>Pseudomonas</taxon>
    </lineage>
</organism>
<gene>
    <name evidence="6" type="ORF">SAMN04490197_4125</name>
</gene>
<dbReference type="InterPro" id="IPR008240">
    <property type="entry name" value="Chorismate_mutase_periplasmic"/>
</dbReference>
<evidence type="ECO:0000256" key="4">
    <source>
        <dbReference type="ARBA" id="ARBA00023235"/>
    </source>
</evidence>
<dbReference type="GO" id="GO:0046417">
    <property type="term" value="P:chorismate metabolic process"/>
    <property type="evidence" value="ECO:0007669"/>
    <property type="project" value="InterPro"/>
</dbReference>